<dbReference type="Proteomes" id="UP000077752">
    <property type="component" value="Unassembled WGS sequence"/>
</dbReference>
<name>A0A177SCJ7_PSEPU</name>
<reference evidence="1 2" key="1">
    <citation type="submission" date="2016-03" db="EMBL/GenBank/DDBJ databases">
        <title>Draft Genome Assembly of Pseudomonas putida strain CBF10-2.</title>
        <authorList>
            <person name="Iyer R.S."/>
            <person name="Damania A."/>
        </authorList>
    </citation>
    <scope>NUCLEOTIDE SEQUENCE [LARGE SCALE GENOMIC DNA]</scope>
    <source>
        <strain evidence="1 2">CBF10-2</strain>
    </source>
</reference>
<organism evidence="1 2">
    <name type="scientific">Pseudomonas putida</name>
    <name type="common">Arthrobacter siderocapsulatus</name>
    <dbReference type="NCBI Taxonomy" id="303"/>
    <lineage>
        <taxon>Bacteria</taxon>
        <taxon>Pseudomonadati</taxon>
        <taxon>Pseudomonadota</taxon>
        <taxon>Gammaproteobacteria</taxon>
        <taxon>Pseudomonadales</taxon>
        <taxon>Pseudomonadaceae</taxon>
        <taxon>Pseudomonas</taxon>
    </lineage>
</organism>
<dbReference type="AlphaFoldDB" id="A0A177SCJ7"/>
<dbReference type="Pfam" id="PF07963">
    <property type="entry name" value="N_methyl"/>
    <property type="match status" value="1"/>
</dbReference>
<protein>
    <recommendedName>
        <fullName evidence="3">Type IV pilus modification protein PilV</fullName>
    </recommendedName>
</protein>
<dbReference type="InterPro" id="IPR012902">
    <property type="entry name" value="N_methyl_site"/>
</dbReference>
<dbReference type="NCBIfam" id="TIGR02532">
    <property type="entry name" value="IV_pilin_GFxxxE"/>
    <property type="match status" value="1"/>
</dbReference>
<evidence type="ECO:0000313" key="2">
    <source>
        <dbReference type="Proteomes" id="UP000077752"/>
    </source>
</evidence>
<dbReference type="NCBIfam" id="TIGR02523">
    <property type="entry name" value="type_IV_pilV"/>
    <property type="match status" value="1"/>
</dbReference>
<proteinExistence type="predicted"/>
<evidence type="ECO:0000313" key="1">
    <source>
        <dbReference type="EMBL" id="OAI86007.1"/>
    </source>
</evidence>
<sequence>MARRWQRGLTLIEVMVAQALLALGLLAAAGLQLRSVQGTDSARMVSQAAFIAHGMLERARSAQGVDGRDQAELQRQVEAFAGAGGRAVFRGNGVLVSWSDERAGGGQRSIELGVSR</sequence>
<dbReference type="RefSeq" id="WP_064304372.1">
    <property type="nucleotide sequence ID" value="NZ_LUCV01000044.1"/>
</dbReference>
<dbReference type="InterPro" id="IPR013362">
    <property type="entry name" value="Pilus_4_PilV"/>
</dbReference>
<evidence type="ECO:0008006" key="3">
    <source>
        <dbReference type="Google" id="ProtNLM"/>
    </source>
</evidence>
<dbReference type="EMBL" id="LUCV01000044">
    <property type="protein sequence ID" value="OAI86007.1"/>
    <property type="molecule type" value="Genomic_DNA"/>
</dbReference>
<accession>A0A177SCJ7</accession>
<gene>
    <name evidence="1" type="ORF">AYO28_25820</name>
</gene>
<comment type="caution">
    <text evidence="1">The sequence shown here is derived from an EMBL/GenBank/DDBJ whole genome shotgun (WGS) entry which is preliminary data.</text>
</comment>